<evidence type="ECO:0000313" key="3">
    <source>
        <dbReference type="Proteomes" id="UP001050691"/>
    </source>
</evidence>
<accession>A0AAV5AKX3</accession>
<proteinExistence type="predicted"/>
<organism evidence="2 3">
    <name type="scientific">Clathrus columnatus</name>
    <dbReference type="NCBI Taxonomy" id="1419009"/>
    <lineage>
        <taxon>Eukaryota</taxon>
        <taxon>Fungi</taxon>
        <taxon>Dikarya</taxon>
        <taxon>Basidiomycota</taxon>
        <taxon>Agaricomycotina</taxon>
        <taxon>Agaricomycetes</taxon>
        <taxon>Phallomycetidae</taxon>
        <taxon>Phallales</taxon>
        <taxon>Clathraceae</taxon>
        <taxon>Clathrus</taxon>
    </lineage>
</organism>
<reference evidence="2" key="1">
    <citation type="submission" date="2021-10" db="EMBL/GenBank/DDBJ databases">
        <title>De novo Genome Assembly of Clathrus columnatus (Basidiomycota, Fungi) Using Illumina and Nanopore Sequence Data.</title>
        <authorList>
            <person name="Ogiso-Tanaka E."/>
            <person name="Itagaki H."/>
            <person name="Hosoya T."/>
            <person name="Hosaka K."/>
        </authorList>
    </citation>
    <scope>NUCLEOTIDE SEQUENCE</scope>
    <source>
        <strain evidence="2">MO-923</strain>
    </source>
</reference>
<dbReference type="SUPFAM" id="SSF55729">
    <property type="entry name" value="Acyl-CoA N-acyltransferases (Nat)"/>
    <property type="match status" value="1"/>
</dbReference>
<gene>
    <name evidence="2" type="ORF">Clacol_009593</name>
</gene>
<dbReference type="InterPro" id="IPR000182">
    <property type="entry name" value="GNAT_dom"/>
</dbReference>
<dbReference type="InterPro" id="IPR016181">
    <property type="entry name" value="Acyl_CoA_acyltransferase"/>
</dbReference>
<dbReference type="Proteomes" id="UP001050691">
    <property type="component" value="Unassembled WGS sequence"/>
</dbReference>
<comment type="caution">
    <text evidence="2">The sequence shown here is derived from an EMBL/GenBank/DDBJ whole genome shotgun (WGS) entry which is preliminary data.</text>
</comment>
<dbReference type="AlphaFoldDB" id="A0AAV5AKX3"/>
<evidence type="ECO:0000259" key="1">
    <source>
        <dbReference type="Pfam" id="PF13673"/>
    </source>
</evidence>
<sequence length="184" mass="20948">MITKHRNVATFMMANLESIKIQSVDCEETWPIRRAVLYPRGPEEGIHIPGDEKGLHFGAFLISDPSFPDKLQLTSVISLFYDKFPSHLTPLLPNITCTGNEQFKALRFRKFATLNDFQNQGIGSRLFQFVVDHARDDSSLGPGTIVWCAARRSAQDWYIKRGMRVFGDSYFKNGIEFVTMAIII</sequence>
<dbReference type="EMBL" id="BPWL01000011">
    <property type="protein sequence ID" value="GJJ15317.1"/>
    <property type="molecule type" value="Genomic_DNA"/>
</dbReference>
<name>A0AAV5AKX3_9AGAM</name>
<feature type="domain" description="N-acetyltransferase" evidence="1">
    <location>
        <begin position="108"/>
        <end position="182"/>
    </location>
</feature>
<evidence type="ECO:0000313" key="2">
    <source>
        <dbReference type="EMBL" id="GJJ15317.1"/>
    </source>
</evidence>
<dbReference type="Pfam" id="PF13673">
    <property type="entry name" value="Acetyltransf_10"/>
    <property type="match status" value="1"/>
</dbReference>
<dbReference type="GO" id="GO:0016747">
    <property type="term" value="F:acyltransferase activity, transferring groups other than amino-acyl groups"/>
    <property type="evidence" value="ECO:0007669"/>
    <property type="project" value="InterPro"/>
</dbReference>
<dbReference type="Gene3D" id="3.40.630.30">
    <property type="match status" value="1"/>
</dbReference>
<keyword evidence="3" id="KW-1185">Reference proteome</keyword>
<protein>
    <recommendedName>
        <fullName evidence="1">N-acetyltransferase domain-containing protein</fullName>
    </recommendedName>
</protein>
<dbReference type="CDD" id="cd04301">
    <property type="entry name" value="NAT_SF"/>
    <property type="match status" value="1"/>
</dbReference>